<dbReference type="GO" id="GO:0046872">
    <property type="term" value="F:metal ion binding"/>
    <property type="evidence" value="ECO:0007669"/>
    <property type="project" value="UniProtKB-KW"/>
</dbReference>
<keyword evidence="6 12" id="KW-1133">Transmembrane helix</keyword>
<comment type="subcellular location">
    <subcellularLocation>
        <location evidence="1">Cell membrane</location>
        <topology evidence="1">Multi-pass membrane protein</topology>
    </subcellularLocation>
</comment>
<gene>
    <name evidence="14" type="ORF">BBD41_22275</name>
</gene>
<evidence type="ECO:0000256" key="3">
    <source>
        <dbReference type="ARBA" id="ARBA00009983"/>
    </source>
</evidence>
<keyword evidence="7 8" id="KW-0472">Membrane</keyword>
<dbReference type="PIRSF" id="PIRSF005091">
    <property type="entry name" value="Mmb_sulf_HI1246"/>
    <property type="match status" value="1"/>
</dbReference>
<evidence type="ECO:0000256" key="5">
    <source>
        <dbReference type="ARBA" id="ARBA00022692"/>
    </source>
</evidence>
<feature type="binding site" evidence="11">
    <location>
        <position position="501"/>
    </location>
    <ligand>
        <name>Mn(2+)</name>
        <dbReference type="ChEBI" id="CHEBI:29035"/>
    </ligand>
</feature>
<evidence type="ECO:0000256" key="1">
    <source>
        <dbReference type="ARBA" id="ARBA00004651"/>
    </source>
</evidence>
<feature type="transmembrane region" description="Helical" evidence="12">
    <location>
        <begin position="20"/>
        <end position="38"/>
    </location>
</feature>
<evidence type="ECO:0000256" key="12">
    <source>
        <dbReference type="SAM" id="Phobius"/>
    </source>
</evidence>
<comment type="pathway">
    <text evidence="2">Cell wall biogenesis; lipoteichoic acid biosynthesis.</text>
</comment>
<feature type="transmembrane region" description="Helical" evidence="12">
    <location>
        <begin position="78"/>
        <end position="99"/>
    </location>
</feature>
<dbReference type="SUPFAM" id="SSF53649">
    <property type="entry name" value="Alkaline phosphatase-like"/>
    <property type="match status" value="1"/>
</dbReference>
<accession>A0A1B2E521</accession>
<feature type="binding site" evidence="10">
    <location>
        <position position="442"/>
    </location>
    <ligand>
        <name>substrate</name>
    </ligand>
</feature>
<keyword evidence="14" id="KW-0808">Transferase</keyword>
<feature type="transmembrane region" description="Helical" evidence="12">
    <location>
        <begin position="133"/>
        <end position="151"/>
    </location>
</feature>
<dbReference type="KEGG" id="pib:BBD41_22275"/>
<feature type="transmembrane region" description="Helical" evidence="12">
    <location>
        <begin position="176"/>
        <end position="196"/>
    </location>
</feature>
<evidence type="ECO:0000256" key="10">
    <source>
        <dbReference type="PIRSR" id="PIRSR005091-2"/>
    </source>
</evidence>
<dbReference type="InterPro" id="IPR050448">
    <property type="entry name" value="OpgB/LTA_synthase_biosynth"/>
</dbReference>
<feature type="binding site" evidence="11">
    <location>
        <position position="329"/>
    </location>
    <ligand>
        <name>Mn(2+)</name>
        <dbReference type="ChEBI" id="CHEBI:29035"/>
    </ligand>
</feature>
<name>A0A1B2E521_9BACL</name>
<keyword evidence="10" id="KW-0479">Metal-binding</keyword>
<dbReference type="Pfam" id="PF00884">
    <property type="entry name" value="Sulfatase"/>
    <property type="match status" value="1"/>
</dbReference>
<evidence type="ECO:0000313" key="14">
    <source>
        <dbReference type="EMBL" id="ANY75074.1"/>
    </source>
</evidence>
<protein>
    <submittedName>
        <fullName evidence="14">Phosphoglycerol transferase</fullName>
    </submittedName>
</protein>
<feature type="binding site" evidence="11">
    <location>
        <position position="502"/>
    </location>
    <ligand>
        <name>Mn(2+)</name>
        <dbReference type="ChEBI" id="CHEBI:29035"/>
    </ligand>
</feature>
<feature type="binding site" evidence="11">
    <location>
        <position position="287"/>
    </location>
    <ligand>
        <name>Mn(2+)</name>
        <dbReference type="ChEBI" id="CHEBI:29035"/>
    </ligand>
</feature>
<dbReference type="GO" id="GO:0016740">
    <property type="term" value="F:transferase activity"/>
    <property type="evidence" value="ECO:0007669"/>
    <property type="project" value="UniProtKB-KW"/>
</dbReference>
<dbReference type="RefSeq" id="WP_099478771.1">
    <property type="nucleotide sequence ID" value="NZ_CP016809.1"/>
</dbReference>
<keyword evidence="5 12" id="KW-0812">Transmembrane</keyword>
<evidence type="ECO:0000256" key="6">
    <source>
        <dbReference type="ARBA" id="ARBA00022989"/>
    </source>
</evidence>
<dbReference type="Gene3D" id="3.40.720.10">
    <property type="entry name" value="Alkaline Phosphatase, subunit A"/>
    <property type="match status" value="1"/>
</dbReference>
<feature type="transmembrane region" description="Helical" evidence="12">
    <location>
        <begin position="53"/>
        <end position="71"/>
    </location>
</feature>
<evidence type="ECO:0000256" key="4">
    <source>
        <dbReference type="ARBA" id="ARBA00022475"/>
    </source>
</evidence>
<dbReference type="InterPro" id="IPR012160">
    <property type="entry name" value="LtaS-like"/>
</dbReference>
<keyword evidence="10" id="KW-0464">Manganese</keyword>
<comment type="similarity">
    <text evidence="3 8">Belongs to the LTA synthase family.</text>
</comment>
<evidence type="ECO:0000256" key="7">
    <source>
        <dbReference type="ARBA" id="ARBA00023136"/>
    </source>
</evidence>
<evidence type="ECO:0000256" key="8">
    <source>
        <dbReference type="PIRNR" id="PIRNR005091"/>
    </source>
</evidence>
<organism evidence="14">
    <name type="scientific">Paenibacillus ihbetae</name>
    <dbReference type="NCBI Taxonomy" id="1870820"/>
    <lineage>
        <taxon>Bacteria</taxon>
        <taxon>Bacillati</taxon>
        <taxon>Bacillota</taxon>
        <taxon>Bacilli</taxon>
        <taxon>Bacillales</taxon>
        <taxon>Paenibacillaceae</taxon>
        <taxon>Paenibacillus</taxon>
    </lineage>
</organism>
<feature type="active site" evidence="9">
    <location>
        <position position="329"/>
    </location>
</feature>
<evidence type="ECO:0000256" key="2">
    <source>
        <dbReference type="ARBA" id="ARBA00004936"/>
    </source>
</evidence>
<reference evidence="14" key="1">
    <citation type="submission" date="2016-08" db="EMBL/GenBank/DDBJ databases">
        <title>Complete Genome Seqeunce of Paenibacillus sp. nov. IHBB 9852 from high altitute lake of Indian trans-Himalayas.</title>
        <authorList>
            <person name="Kiran S."/>
            <person name="Swarnkar M.K."/>
            <person name="Rana A."/>
            <person name="Tewari R."/>
            <person name="Gulati A."/>
        </authorList>
    </citation>
    <scope>NUCLEOTIDE SEQUENCE [LARGE SCALE GENOMIC DNA]</scope>
    <source>
        <strain evidence="14">IHBB 9852</strain>
    </source>
</reference>
<keyword evidence="4 8" id="KW-1003">Cell membrane</keyword>
<dbReference type="InterPro" id="IPR000917">
    <property type="entry name" value="Sulfatase_N"/>
</dbReference>
<proteinExistence type="inferred from homology"/>
<dbReference type="EMBL" id="CP016809">
    <property type="protein sequence ID" value="ANY75074.1"/>
    <property type="molecule type" value="Genomic_DNA"/>
</dbReference>
<dbReference type="InterPro" id="IPR017850">
    <property type="entry name" value="Alkaline_phosphatase_core_sf"/>
</dbReference>
<sequence length="663" mass="75604">MLSFNARRDPRSRVACILHYRYTAYWIFLMLMMCKLVLFDDRLRLAQIQLDQADYVIAVGSLLLISFWTLWLPPKGRLVSLTLLNMLWTGILYADLVYYRYFDDFITVPVLLQAGQVSSLGDSIRSLTAPGDLFFFIDWLVMIPFTVLMLLRKKKSGEARGLSFAAELRQARRRRLVLRLISGSLALVLGLGMTLLPIKRASDTWAVGLFEGNWWNITLYNVTGLIGFHGYDLYRYGRDHVINQPKLAGTEIERIREWFEARRSTQPNAGGLFGKYKDSNVIMVQTEALMNFVIGQSVNGQEITPNINQLMKESLYFSNFYHQTGQGRTSDADFVTHSSLLPLPTGSVFTRYADRDFDTLPEILKDQGYSANVFHSYDASFWNRTTMYREMKYDHFYSKKDFVMNDVLGWSLSDKALFDQSLDYMKNIKQPFYSFLITLSSHHPYHLPEAERKLDIGGLEGTMLGDYLQSVHYVDAAFGELVEQMKEQGLWDNTILLIYGDHDNSIKEKEDYEQLLGRELSPLDMEQIMNQVPLLIHLPDGGSAGVYSEPSGMMNVAPSILHLLGIAADPYWIGGHLFGDEERLIPLRSGAFSDGKVFYLPSEAAGLQGGTCYDLTSRQPTDIQACSQGYEETQEMLQMSDQVIMYDMLRQFKASDPSATPEP</sequence>
<feature type="domain" description="Sulfatase N-terminal" evidence="13">
    <location>
        <begin position="279"/>
        <end position="566"/>
    </location>
</feature>
<dbReference type="GO" id="GO:0005886">
    <property type="term" value="C:plasma membrane"/>
    <property type="evidence" value="ECO:0007669"/>
    <property type="project" value="UniProtKB-SubCell"/>
</dbReference>
<evidence type="ECO:0000259" key="13">
    <source>
        <dbReference type="Pfam" id="PF00884"/>
    </source>
</evidence>
<dbReference type="PANTHER" id="PTHR47371:SF3">
    <property type="entry name" value="PHOSPHOGLYCEROL TRANSFERASE I"/>
    <property type="match status" value="1"/>
</dbReference>
<dbReference type="CDD" id="cd16015">
    <property type="entry name" value="LTA_synthase"/>
    <property type="match status" value="1"/>
</dbReference>
<evidence type="ECO:0000256" key="11">
    <source>
        <dbReference type="PIRSR" id="PIRSR005091-3"/>
    </source>
</evidence>
<dbReference type="Gene3D" id="3.30.1120.170">
    <property type="match status" value="1"/>
</dbReference>
<dbReference type="AlphaFoldDB" id="A0A1B2E521"/>
<evidence type="ECO:0000256" key="9">
    <source>
        <dbReference type="PIRSR" id="PIRSR005091-1"/>
    </source>
</evidence>
<dbReference type="PANTHER" id="PTHR47371">
    <property type="entry name" value="LIPOTEICHOIC ACID SYNTHASE"/>
    <property type="match status" value="1"/>
</dbReference>